<organism evidence="2 3">
    <name type="scientific">Paenibacillus nanensis</name>
    <dbReference type="NCBI Taxonomy" id="393251"/>
    <lineage>
        <taxon>Bacteria</taxon>
        <taxon>Bacillati</taxon>
        <taxon>Bacillota</taxon>
        <taxon>Bacilli</taxon>
        <taxon>Bacillales</taxon>
        <taxon>Paenibacillaceae</taxon>
        <taxon>Paenibacillus</taxon>
    </lineage>
</organism>
<dbReference type="Pfam" id="PF04488">
    <property type="entry name" value="Gly_transf_sug"/>
    <property type="match status" value="1"/>
</dbReference>
<dbReference type="GO" id="GO:0051999">
    <property type="term" value="P:mannosyl-inositol phosphorylceramide biosynthetic process"/>
    <property type="evidence" value="ECO:0007669"/>
    <property type="project" value="TreeGrafter"/>
</dbReference>
<dbReference type="Proteomes" id="UP000266482">
    <property type="component" value="Unassembled WGS sequence"/>
</dbReference>
<evidence type="ECO:0000256" key="1">
    <source>
        <dbReference type="ARBA" id="ARBA00022679"/>
    </source>
</evidence>
<reference evidence="2 3" key="1">
    <citation type="submission" date="2018-09" db="EMBL/GenBank/DDBJ databases">
        <title>Paenibacillus aracenensis nov. sp. isolated from a cave in southern Spain.</title>
        <authorList>
            <person name="Jurado V."/>
            <person name="Gutierrez-Patricio S."/>
            <person name="Gonzalez-Pimentel J.L."/>
            <person name="Miller A.Z."/>
            <person name="Laiz L."/>
            <person name="Saiz-Jimenez C."/>
        </authorList>
    </citation>
    <scope>NUCLEOTIDE SEQUENCE [LARGE SCALE GENOMIC DNA]</scope>
    <source>
        <strain evidence="2 3">DSM 22867</strain>
    </source>
</reference>
<dbReference type="InterPro" id="IPR051706">
    <property type="entry name" value="Glycosyltransferase_domain"/>
</dbReference>
<keyword evidence="3" id="KW-1185">Reference proteome</keyword>
<dbReference type="AlphaFoldDB" id="A0A3A1V248"/>
<keyword evidence="1 2" id="KW-0808">Transferase</keyword>
<dbReference type="GO" id="GO:0000030">
    <property type="term" value="F:mannosyltransferase activity"/>
    <property type="evidence" value="ECO:0007669"/>
    <property type="project" value="TreeGrafter"/>
</dbReference>
<name>A0A3A1V248_9BACL</name>
<gene>
    <name evidence="2" type="ORF">D3P08_11480</name>
</gene>
<dbReference type="OrthoDB" id="9802987at2"/>
<evidence type="ECO:0000313" key="3">
    <source>
        <dbReference type="Proteomes" id="UP000266482"/>
    </source>
</evidence>
<protein>
    <submittedName>
        <fullName evidence="2">Glycosyl transferase</fullName>
    </submittedName>
</protein>
<evidence type="ECO:0000313" key="2">
    <source>
        <dbReference type="EMBL" id="RIX52633.1"/>
    </source>
</evidence>
<dbReference type="InterPro" id="IPR007577">
    <property type="entry name" value="GlycoTrfase_DXD_sugar-bd_CS"/>
</dbReference>
<dbReference type="PANTHER" id="PTHR32385">
    <property type="entry name" value="MANNOSYL PHOSPHORYLINOSITOL CERAMIDE SYNTHASE"/>
    <property type="match status" value="1"/>
</dbReference>
<dbReference type="SUPFAM" id="SSF53448">
    <property type="entry name" value="Nucleotide-diphospho-sugar transferases"/>
    <property type="match status" value="1"/>
</dbReference>
<dbReference type="InterPro" id="IPR029044">
    <property type="entry name" value="Nucleotide-diphossugar_trans"/>
</dbReference>
<sequence>MVPEEKIPRIIHYCWFGRGEKPKLMADCIKSWSKHLPGYTFMEWNEDNFDLACCRYVKEAYEARKYAFVSDYARLHALYHHGGIYMDTDVEVLRPLDPLLAHEAFTGFEDEHFLQSGTMGAAPNHPWIGMLLDDYTGRAFVQPDGSFDTTTNTAVISKLCERQGLELNGAKQTLPGGVVVYPRTYFSPYDYIDGGNYITNESFTIHHFAQSWLPAHVRMKSNLKRFASKVVGPRFISKMRKLLASDAKIAK</sequence>
<comment type="caution">
    <text evidence="2">The sequence shown here is derived from an EMBL/GenBank/DDBJ whole genome shotgun (WGS) entry which is preliminary data.</text>
</comment>
<dbReference type="EMBL" id="QXQA01000006">
    <property type="protein sequence ID" value="RIX52633.1"/>
    <property type="molecule type" value="Genomic_DNA"/>
</dbReference>
<dbReference type="PANTHER" id="PTHR32385:SF15">
    <property type="entry name" value="INOSITOL PHOSPHOCERAMIDE MANNOSYLTRANSFERASE 1"/>
    <property type="match status" value="1"/>
</dbReference>
<proteinExistence type="predicted"/>
<accession>A0A3A1V248</accession>
<dbReference type="Gene3D" id="3.90.550.20">
    <property type="match status" value="1"/>
</dbReference>
<dbReference type="GO" id="GO:0016020">
    <property type="term" value="C:membrane"/>
    <property type="evidence" value="ECO:0007669"/>
    <property type="project" value="GOC"/>
</dbReference>